<gene>
    <name evidence="2" type="ORF">Tco_1121313</name>
</gene>
<dbReference type="Proteomes" id="UP001151760">
    <property type="component" value="Unassembled WGS sequence"/>
</dbReference>
<sequence>MLYYGSPTGFLRAISIGKFGSQILLAFVLWLESENADAKQEGDKDVSIIVKPVNGDEDESHLLNLPLHVLGLVMEFSVGIEYLKFRSECKTCHLAAPLIPWNNGKASKKLQIVSLVFYNPFTSDMREPPQLRDSDIFSFSAPPTSPNCIVVGITIDEYHYHVCIHFVGGERSWRRILLDIHAVDYFSSLTLFGRDLYALRDDR</sequence>
<protein>
    <recommendedName>
        <fullName evidence="4">F-box protein</fullName>
    </recommendedName>
</protein>
<name>A0ABQ5IXD6_9ASTR</name>
<proteinExistence type="predicted"/>
<evidence type="ECO:0000313" key="2">
    <source>
        <dbReference type="EMBL" id="GJU04883.1"/>
    </source>
</evidence>
<reference evidence="2" key="1">
    <citation type="journal article" date="2022" name="Int. J. Mol. Sci.">
        <title>Draft Genome of Tanacetum Coccineum: Genomic Comparison of Closely Related Tanacetum-Family Plants.</title>
        <authorList>
            <person name="Yamashiro T."/>
            <person name="Shiraishi A."/>
            <person name="Nakayama K."/>
            <person name="Satake H."/>
        </authorList>
    </citation>
    <scope>NUCLEOTIDE SEQUENCE</scope>
</reference>
<feature type="signal peptide" evidence="1">
    <location>
        <begin position="1"/>
        <end position="38"/>
    </location>
</feature>
<evidence type="ECO:0000256" key="1">
    <source>
        <dbReference type="SAM" id="SignalP"/>
    </source>
</evidence>
<keyword evidence="3" id="KW-1185">Reference proteome</keyword>
<evidence type="ECO:0000313" key="3">
    <source>
        <dbReference type="Proteomes" id="UP001151760"/>
    </source>
</evidence>
<organism evidence="2 3">
    <name type="scientific">Tanacetum coccineum</name>
    <dbReference type="NCBI Taxonomy" id="301880"/>
    <lineage>
        <taxon>Eukaryota</taxon>
        <taxon>Viridiplantae</taxon>
        <taxon>Streptophyta</taxon>
        <taxon>Embryophyta</taxon>
        <taxon>Tracheophyta</taxon>
        <taxon>Spermatophyta</taxon>
        <taxon>Magnoliopsida</taxon>
        <taxon>eudicotyledons</taxon>
        <taxon>Gunneridae</taxon>
        <taxon>Pentapetalae</taxon>
        <taxon>asterids</taxon>
        <taxon>campanulids</taxon>
        <taxon>Asterales</taxon>
        <taxon>Asteraceae</taxon>
        <taxon>Asteroideae</taxon>
        <taxon>Anthemideae</taxon>
        <taxon>Anthemidinae</taxon>
        <taxon>Tanacetum</taxon>
    </lineage>
</organism>
<keyword evidence="1" id="KW-0732">Signal</keyword>
<comment type="caution">
    <text evidence="2">The sequence shown here is derived from an EMBL/GenBank/DDBJ whole genome shotgun (WGS) entry which is preliminary data.</text>
</comment>
<feature type="chain" id="PRO_5046929048" description="F-box protein" evidence="1">
    <location>
        <begin position="39"/>
        <end position="203"/>
    </location>
</feature>
<reference evidence="2" key="2">
    <citation type="submission" date="2022-01" db="EMBL/GenBank/DDBJ databases">
        <authorList>
            <person name="Yamashiro T."/>
            <person name="Shiraishi A."/>
            <person name="Satake H."/>
            <person name="Nakayama K."/>
        </authorList>
    </citation>
    <scope>NUCLEOTIDE SEQUENCE</scope>
</reference>
<evidence type="ECO:0008006" key="4">
    <source>
        <dbReference type="Google" id="ProtNLM"/>
    </source>
</evidence>
<accession>A0ABQ5IXD6</accession>
<dbReference type="EMBL" id="BQNB010021293">
    <property type="protein sequence ID" value="GJU04883.1"/>
    <property type="molecule type" value="Genomic_DNA"/>
</dbReference>